<evidence type="ECO:0000256" key="2">
    <source>
        <dbReference type="ARBA" id="ARBA00005748"/>
    </source>
</evidence>
<keyword evidence="10" id="KW-1185">Reference proteome</keyword>
<dbReference type="Proteomes" id="UP001652621">
    <property type="component" value="Unplaced"/>
</dbReference>
<keyword evidence="7" id="KW-0539">Nucleus</keyword>
<dbReference type="OrthoDB" id="509138at2759"/>
<comment type="subcellular location">
    <subcellularLocation>
        <location evidence="1">Nucleus inner membrane</location>
        <topology evidence="1">Multi-pass membrane protein</topology>
        <orientation evidence="1">Nucleoplasmic side</orientation>
    </subcellularLocation>
</comment>
<proteinExistence type="inferred from homology"/>
<evidence type="ECO:0000256" key="4">
    <source>
        <dbReference type="ARBA" id="ARBA00022729"/>
    </source>
</evidence>
<dbReference type="InterPro" id="IPR019358">
    <property type="entry name" value="NEMP_fam"/>
</dbReference>
<feature type="chain" id="PRO_5047200602" evidence="9">
    <location>
        <begin position="18"/>
        <end position="206"/>
    </location>
</feature>
<dbReference type="VEuPathDB" id="VectorBase:MDOMA2_012365"/>
<dbReference type="GeneID" id="105262099"/>
<reference evidence="11" key="1">
    <citation type="submission" date="2025-08" db="UniProtKB">
        <authorList>
            <consortium name="RefSeq"/>
        </authorList>
    </citation>
    <scope>IDENTIFICATION</scope>
    <source>
        <strain evidence="11">Aabys</strain>
        <tissue evidence="11">Whole body</tissue>
    </source>
</reference>
<organism evidence="10 11">
    <name type="scientific">Musca domestica</name>
    <name type="common">House fly</name>
    <dbReference type="NCBI Taxonomy" id="7370"/>
    <lineage>
        <taxon>Eukaryota</taxon>
        <taxon>Metazoa</taxon>
        <taxon>Ecdysozoa</taxon>
        <taxon>Arthropoda</taxon>
        <taxon>Hexapoda</taxon>
        <taxon>Insecta</taxon>
        <taxon>Pterygota</taxon>
        <taxon>Neoptera</taxon>
        <taxon>Endopterygota</taxon>
        <taxon>Diptera</taxon>
        <taxon>Brachycera</taxon>
        <taxon>Muscomorpha</taxon>
        <taxon>Muscoidea</taxon>
        <taxon>Muscidae</taxon>
        <taxon>Musca</taxon>
    </lineage>
</organism>
<evidence type="ECO:0000313" key="10">
    <source>
        <dbReference type="Proteomes" id="UP001652621"/>
    </source>
</evidence>
<evidence type="ECO:0000256" key="8">
    <source>
        <dbReference type="SAM" id="Phobius"/>
    </source>
</evidence>
<keyword evidence="3 8" id="KW-0812">Transmembrane</keyword>
<evidence type="ECO:0000256" key="1">
    <source>
        <dbReference type="ARBA" id="ARBA00004575"/>
    </source>
</evidence>
<protein>
    <submittedName>
        <fullName evidence="11">Nuclear envelope integral membrane protein</fullName>
    </submittedName>
</protein>
<feature type="transmembrane region" description="Helical" evidence="8">
    <location>
        <begin position="178"/>
        <end position="204"/>
    </location>
</feature>
<keyword evidence="5 8" id="KW-1133">Transmembrane helix</keyword>
<feature type="signal peptide" evidence="9">
    <location>
        <begin position="1"/>
        <end position="17"/>
    </location>
</feature>
<name>A0A9J7IB51_MUSDO</name>
<dbReference type="PANTHER" id="PTHR13598">
    <property type="entry name" value="AT07567P-RELATED"/>
    <property type="match status" value="1"/>
</dbReference>
<dbReference type="VEuPathDB" id="VectorBase:MDOA016079"/>
<evidence type="ECO:0000256" key="6">
    <source>
        <dbReference type="ARBA" id="ARBA00023136"/>
    </source>
</evidence>
<evidence type="ECO:0000256" key="5">
    <source>
        <dbReference type="ARBA" id="ARBA00022989"/>
    </source>
</evidence>
<evidence type="ECO:0000256" key="7">
    <source>
        <dbReference type="ARBA" id="ARBA00023242"/>
    </source>
</evidence>
<evidence type="ECO:0000313" key="11">
    <source>
        <dbReference type="RefSeq" id="XP_011294305.2"/>
    </source>
</evidence>
<sequence length="206" mass="23729">MELLVLLFSFLIQISLAEDGLESISTVARAPDKFKVHFMEANSTYVFKPLKRGFFEKHLNTYCYSGEPKTLGRLLESIELVLEIDGDDYTQYEGTTPQEVEEHYNDHRSLFSFNLFSQKRSRLSLSPFTQQCIGIETVQPYKVYLLQEKVDYVRLMLLLGGITIFLFSGVLSTNVIVYYITGTIIGICSFFLLLIWLITATFLFNH</sequence>
<dbReference type="PANTHER" id="PTHR13598:SF1">
    <property type="entry name" value="AT07567P-RELATED"/>
    <property type="match status" value="1"/>
</dbReference>
<comment type="similarity">
    <text evidence="2">Belongs to the NEMP family.</text>
</comment>
<dbReference type="Pfam" id="PF10225">
    <property type="entry name" value="NEMP"/>
    <property type="match status" value="1"/>
</dbReference>
<keyword evidence="4 9" id="KW-0732">Signal</keyword>
<evidence type="ECO:0000256" key="9">
    <source>
        <dbReference type="SAM" id="SignalP"/>
    </source>
</evidence>
<evidence type="ECO:0000256" key="3">
    <source>
        <dbReference type="ARBA" id="ARBA00022692"/>
    </source>
</evidence>
<dbReference type="RefSeq" id="XP_011294305.2">
    <property type="nucleotide sequence ID" value="XM_011296003.3"/>
</dbReference>
<feature type="transmembrane region" description="Helical" evidence="8">
    <location>
        <begin position="152"/>
        <end position="171"/>
    </location>
</feature>
<accession>A0A9J7IB51</accession>
<gene>
    <name evidence="11" type="primary">LOC105262099</name>
</gene>
<keyword evidence="6 8" id="KW-0472">Membrane</keyword>